<protein>
    <recommendedName>
        <fullName evidence="4">Secreted protein</fullName>
    </recommendedName>
</protein>
<feature type="chain" id="PRO_5042910074" description="Secreted protein" evidence="1">
    <location>
        <begin position="22"/>
        <end position="72"/>
    </location>
</feature>
<evidence type="ECO:0000313" key="3">
    <source>
        <dbReference type="Proteomes" id="UP001305647"/>
    </source>
</evidence>
<organism evidence="2 3">
    <name type="scientific">Parathielavia hyrcaniae</name>
    <dbReference type="NCBI Taxonomy" id="113614"/>
    <lineage>
        <taxon>Eukaryota</taxon>
        <taxon>Fungi</taxon>
        <taxon>Dikarya</taxon>
        <taxon>Ascomycota</taxon>
        <taxon>Pezizomycotina</taxon>
        <taxon>Sordariomycetes</taxon>
        <taxon>Sordariomycetidae</taxon>
        <taxon>Sordariales</taxon>
        <taxon>Chaetomiaceae</taxon>
        <taxon>Parathielavia</taxon>
    </lineage>
</organism>
<proteinExistence type="predicted"/>
<keyword evidence="3" id="KW-1185">Reference proteome</keyword>
<evidence type="ECO:0000313" key="2">
    <source>
        <dbReference type="EMBL" id="KAK4098761.1"/>
    </source>
</evidence>
<comment type="caution">
    <text evidence="2">The sequence shown here is derived from an EMBL/GenBank/DDBJ whole genome shotgun (WGS) entry which is preliminary data.</text>
</comment>
<keyword evidence="1" id="KW-0732">Signal</keyword>
<reference evidence="2" key="2">
    <citation type="submission" date="2023-05" db="EMBL/GenBank/DDBJ databases">
        <authorList>
            <consortium name="Lawrence Berkeley National Laboratory"/>
            <person name="Steindorff A."/>
            <person name="Hensen N."/>
            <person name="Bonometti L."/>
            <person name="Westerberg I."/>
            <person name="Brannstrom I.O."/>
            <person name="Guillou S."/>
            <person name="Cros-Aarteil S."/>
            <person name="Calhoun S."/>
            <person name="Haridas S."/>
            <person name="Kuo A."/>
            <person name="Mondo S."/>
            <person name="Pangilinan J."/>
            <person name="Riley R."/>
            <person name="Labutti K."/>
            <person name="Andreopoulos B."/>
            <person name="Lipzen A."/>
            <person name="Chen C."/>
            <person name="Yanf M."/>
            <person name="Daum C."/>
            <person name="Ng V."/>
            <person name="Clum A."/>
            <person name="Ohm R."/>
            <person name="Martin F."/>
            <person name="Silar P."/>
            <person name="Natvig D."/>
            <person name="Lalanne C."/>
            <person name="Gautier V."/>
            <person name="Ament-Velasquez S.L."/>
            <person name="Kruys A."/>
            <person name="Hutchinson M.I."/>
            <person name="Powell A.J."/>
            <person name="Barry K."/>
            <person name="Miller A.N."/>
            <person name="Grigoriev I.V."/>
            <person name="Debuchy R."/>
            <person name="Gladieux P."/>
            <person name="Thoren M.H."/>
            <person name="Johannesson H."/>
        </authorList>
    </citation>
    <scope>NUCLEOTIDE SEQUENCE</scope>
    <source>
        <strain evidence="2">CBS 757.83</strain>
    </source>
</reference>
<sequence length="72" mass="8417">MAVSVWWLLCLRTLSFPPFKALPLPLTWRSRPVLHHRFVMLRRLLRNTTGLLNRLACRASRKAKAHRLPAFG</sequence>
<accession>A0AAN6Q0I8</accession>
<name>A0AAN6Q0I8_9PEZI</name>
<dbReference type="Proteomes" id="UP001305647">
    <property type="component" value="Unassembled WGS sequence"/>
</dbReference>
<evidence type="ECO:0000256" key="1">
    <source>
        <dbReference type="SAM" id="SignalP"/>
    </source>
</evidence>
<evidence type="ECO:0008006" key="4">
    <source>
        <dbReference type="Google" id="ProtNLM"/>
    </source>
</evidence>
<gene>
    <name evidence="2" type="ORF">N658DRAFT_208526</name>
</gene>
<feature type="signal peptide" evidence="1">
    <location>
        <begin position="1"/>
        <end position="21"/>
    </location>
</feature>
<reference evidence="2" key="1">
    <citation type="journal article" date="2023" name="Mol. Phylogenet. Evol.">
        <title>Genome-scale phylogeny and comparative genomics of the fungal order Sordariales.</title>
        <authorList>
            <person name="Hensen N."/>
            <person name="Bonometti L."/>
            <person name="Westerberg I."/>
            <person name="Brannstrom I.O."/>
            <person name="Guillou S."/>
            <person name="Cros-Aarteil S."/>
            <person name="Calhoun S."/>
            <person name="Haridas S."/>
            <person name="Kuo A."/>
            <person name="Mondo S."/>
            <person name="Pangilinan J."/>
            <person name="Riley R."/>
            <person name="LaButti K."/>
            <person name="Andreopoulos B."/>
            <person name="Lipzen A."/>
            <person name="Chen C."/>
            <person name="Yan M."/>
            <person name="Daum C."/>
            <person name="Ng V."/>
            <person name="Clum A."/>
            <person name="Steindorff A."/>
            <person name="Ohm R.A."/>
            <person name="Martin F."/>
            <person name="Silar P."/>
            <person name="Natvig D.O."/>
            <person name="Lalanne C."/>
            <person name="Gautier V."/>
            <person name="Ament-Velasquez S.L."/>
            <person name="Kruys A."/>
            <person name="Hutchinson M.I."/>
            <person name="Powell A.J."/>
            <person name="Barry K."/>
            <person name="Miller A.N."/>
            <person name="Grigoriev I.V."/>
            <person name="Debuchy R."/>
            <person name="Gladieux P."/>
            <person name="Hiltunen Thoren M."/>
            <person name="Johannesson H."/>
        </authorList>
    </citation>
    <scope>NUCLEOTIDE SEQUENCE</scope>
    <source>
        <strain evidence="2">CBS 757.83</strain>
    </source>
</reference>
<dbReference type="EMBL" id="MU863655">
    <property type="protein sequence ID" value="KAK4098761.1"/>
    <property type="molecule type" value="Genomic_DNA"/>
</dbReference>
<dbReference type="AlphaFoldDB" id="A0AAN6Q0I8"/>